<comment type="caution">
    <text evidence="2">The sequence shown here is derived from an EMBL/GenBank/DDBJ whole genome shotgun (WGS) entry which is preliminary data.</text>
</comment>
<gene>
    <name evidence="2" type="ORF">OR214_03154</name>
</gene>
<dbReference type="PATRIC" id="fig|1264675.3.peg.3083"/>
<reference evidence="2 3" key="1">
    <citation type="journal article" date="2013" name="Genome Announc.">
        <title>Draft Genome Sequence for Ralstonia sp. Strain OR214, a Bacterium with Potential for Bioremediation.</title>
        <authorList>
            <person name="Utturkar S.M."/>
            <person name="Bollmann A."/>
            <person name="Brzoska R.M."/>
            <person name="Klingeman D.M."/>
            <person name="Epstein S.E."/>
            <person name="Palumbo A.V."/>
            <person name="Brown S.D."/>
        </authorList>
    </citation>
    <scope>NUCLEOTIDE SEQUENCE [LARGE SCALE GENOMIC DNA]</scope>
    <source>
        <strain evidence="2 3">OR214</strain>
    </source>
</reference>
<feature type="region of interest" description="Disordered" evidence="1">
    <location>
        <begin position="61"/>
        <end position="80"/>
    </location>
</feature>
<sequence length="107" mass="11957">MSETDLIERLAEAIEKRIKPTLPLDVQLWNLEMIGAYLHRSTRVVGERIVTLPGFPKAIRLPAARPRKPGGNGEGKGKGLPLWKASEVIAWTEGHRDKVIGRPRKTD</sequence>
<name>R0CJI6_RALPI</name>
<dbReference type="AlphaFoldDB" id="R0CJI6"/>
<dbReference type="EMBL" id="APMQ01000008">
    <property type="protein sequence ID" value="ENZ76951.1"/>
    <property type="molecule type" value="Genomic_DNA"/>
</dbReference>
<accession>R0CJI6</accession>
<evidence type="ECO:0000313" key="2">
    <source>
        <dbReference type="EMBL" id="ENZ76951.1"/>
    </source>
</evidence>
<evidence type="ECO:0000256" key="1">
    <source>
        <dbReference type="SAM" id="MobiDB-lite"/>
    </source>
</evidence>
<dbReference type="RefSeq" id="WP_004631935.1">
    <property type="nucleotide sequence ID" value="NZ_APMQ01000008.1"/>
</dbReference>
<organism evidence="2 3">
    <name type="scientific">Ralstonia pickettii OR214</name>
    <dbReference type="NCBI Taxonomy" id="1264675"/>
    <lineage>
        <taxon>Bacteria</taxon>
        <taxon>Pseudomonadati</taxon>
        <taxon>Pseudomonadota</taxon>
        <taxon>Betaproteobacteria</taxon>
        <taxon>Burkholderiales</taxon>
        <taxon>Burkholderiaceae</taxon>
        <taxon>Ralstonia</taxon>
    </lineage>
</organism>
<proteinExistence type="predicted"/>
<evidence type="ECO:0000313" key="3">
    <source>
        <dbReference type="Proteomes" id="UP000013280"/>
    </source>
</evidence>
<dbReference type="Proteomes" id="UP000013280">
    <property type="component" value="Unassembled WGS sequence"/>
</dbReference>
<protein>
    <submittedName>
        <fullName evidence="2">Uncharacterized protein</fullName>
    </submittedName>
</protein>